<evidence type="ECO:0000313" key="1">
    <source>
        <dbReference type="EMBL" id="KAK2635526.1"/>
    </source>
</evidence>
<evidence type="ECO:0000313" key="2">
    <source>
        <dbReference type="Proteomes" id="UP001280121"/>
    </source>
</evidence>
<evidence type="ECO:0008006" key="3">
    <source>
        <dbReference type="Google" id="ProtNLM"/>
    </source>
</evidence>
<accession>A0AAD9TGV6</accession>
<dbReference type="EMBL" id="JANJYI010000009">
    <property type="protein sequence ID" value="KAK2635526.1"/>
    <property type="molecule type" value="Genomic_DNA"/>
</dbReference>
<sequence>MWDNVWKLKMVFDGVLEPDAKVVVDMVNLGVVLAADVGNIIGDILQLICGKHISISFVPRSVNLVAHGLTNMALSYAIERVWFESYPPCIEGLIQTDVLA</sequence>
<protein>
    <recommendedName>
        <fullName evidence="3">RNase H type-1 domain-containing protein</fullName>
    </recommendedName>
</protein>
<keyword evidence="2" id="KW-1185">Reference proteome</keyword>
<name>A0AAD9TGV6_9ROSI</name>
<dbReference type="AlphaFoldDB" id="A0AAD9TGV6"/>
<organism evidence="1 2">
    <name type="scientific">Dipteronia dyeriana</name>
    <dbReference type="NCBI Taxonomy" id="168575"/>
    <lineage>
        <taxon>Eukaryota</taxon>
        <taxon>Viridiplantae</taxon>
        <taxon>Streptophyta</taxon>
        <taxon>Embryophyta</taxon>
        <taxon>Tracheophyta</taxon>
        <taxon>Spermatophyta</taxon>
        <taxon>Magnoliopsida</taxon>
        <taxon>eudicotyledons</taxon>
        <taxon>Gunneridae</taxon>
        <taxon>Pentapetalae</taxon>
        <taxon>rosids</taxon>
        <taxon>malvids</taxon>
        <taxon>Sapindales</taxon>
        <taxon>Sapindaceae</taxon>
        <taxon>Hippocastanoideae</taxon>
        <taxon>Acereae</taxon>
        <taxon>Dipteronia</taxon>
    </lineage>
</organism>
<reference evidence="1" key="1">
    <citation type="journal article" date="2023" name="Plant J.">
        <title>Genome sequences and population genomics provide insights into the demographic history, inbreeding, and mutation load of two 'living fossil' tree species of Dipteronia.</title>
        <authorList>
            <person name="Feng Y."/>
            <person name="Comes H.P."/>
            <person name="Chen J."/>
            <person name="Zhu S."/>
            <person name="Lu R."/>
            <person name="Zhang X."/>
            <person name="Li P."/>
            <person name="Qiu J."/>
            <person name="Olsen K.M."/>
            <person name="Qiu Y."/>
        </authorList>
    </citation>
    <scope>NUCLEOTIDE SEQUENCE</scope>
    <source>
        <strain evidence="1">KIB01</strain>
    </source>
</reference>
<gene>
    <name evidence="1" type="ORF">Ddye_030318</name>
</gene>
<proteinExistence type="predicted"/>
<comment type="caution">
    <text evidence="1">The sequence shown here is derived from an EMBL/GenBank/DDBJ whole genome shotgun (WGS) entry which is preliminary data.</text>
</comment>
<dbReference type="Proteomes" id="UP001280121">
    <property type="component" value="Unassembled WGS sequence"/>
</dbReference>